<dbReference type="InterPro" id="IPR050834">
    <property type="entry name" value="Glycosyltransf_2"/>
</dbReference>
<accession>A7MHE9</accession>
<evidence type="ECO:0000259" key="1">
    <source>
        <dbReference type="Pfam" id="PF00535"/>
    </source>
</evidence>
<dbReference type="PANTHER" id="PTHR43685">
    <property type="entry name" value="GLYCOSYLTRANSFERASE"/>
    <property type="match status" value="1"/>
</dbReference>
<dbReference type="SUPFAM" id="SSF53448">
    <property type="entry name" value="Nucleotide-diphospho-sugar transferases"/>
    <property type="match status" value="1"/>
</dbReference>
<gene>
    <name evidence="2" type="ordered locus">ESA_01184</name>
</gene>
<dbReference type="CAZy" id="GT2">
    <property type="family name" value="Glycosyltransferase Family 2"/>
</dbReference>
<dbReference type="PANTHER" id="PTHR43685:SF2">
    <property type="entry name" value="GLYCOSYLTRANSFERASE 2-LIKE DOMAIN-CONTAINING PROTEIN"/>
    <property type="match status" value="1"/>
</dbReference>
<dbReference type="Proteomes" id="UP000000260">
    <property type="component" value="Chromosome"/>
</dbReference>
<sequence>MKDVVSVVIVTYNSAKTIVETLDSILNQSYGPANIELIISDDASTDDTTIVVENWITKNASKFSKVVFKKNVINQGVSKNCNVGWQSCTSEWIKTIGADDLLSTDCIDKNMEYIQNNSGCSIVFSQMKWFGRIKKITPEPYNMPFFSLDAEQQYNYLRFKSFNIAPASFIRRSALIDVGYADESFSTIEDLPLWLRFTKKGYKLYFLKAITVYYRVANSASKHSHRYVNYNFLNDLINIDKMFKINDIEGIYYKALKLDALTLLYGKKLIAKLTGNKVSFLSRSLDVIHLSLRPIYIVRKIRRHIINFTKKDAI</sequence>
<proteinExistence type="predicted"/>
<dbReference type="RefSeq" id="WP_012124339.1">
    <property type="nucleotide sequence ID" value="NC_009778.1"/>
</dbReference>
<dbReference type="Pfam" id="PF00535">
    <property type="entry name" value="Glycos_transf_2"/>
    <property type="match status" value="1"/>
</dbReference>
<evidence type="ECO:0000313" key="3">
    <source>
        <dbReference type="Proteomes" id="UP000000260"/>
    </source>
</evidence>
<reference evidence="2 3" key="1">
    <citation type="journal article" date="2010" name="PLoS ONE">
        <title>Genome sequence of Cronobacter sakazakii BAA-894 and comparative genomic hybridization analysis with other Cronobacter species.</title>
        <authorList>
            <person name="Kucerova E."/>
            <person name="Clifton S.W."/>
            <person name="Xia X.Q."/>
            <person name="Long F."/>
            <person name="Porwollik S."/>
            <person name="Fulton L."/>
            <person name="Fronick C."/>
            <person name="Minx P."/>
            <person name="Kyung K."/>
            <person name="Warren W."/>
            <person name="Fulton R."/>
            <person name="Feng D."/>
            <person name="Wollam A."/>
            <person name="Shah N."/>
            <person name="Bhonagiri V."/>
            <person name="Nash W.E."/>
            <person name="Hallsworth-Pepin K."/>
            <person name="Wilson R.K."/>
            <person name="McClelland M."/>
            <person name="Forsythe S.J."/>
        </authorList>
    </citation>
    <scope>NUCLEOTIDE SEQUENCE [LARGE SCALE GENOMIC DNA]</scope>
    <source>
        <strain evidence="2 3">ATCC BAA-894</strain>
    </source>
</reference>
<dbReference type="AlphaFoldDB" id="A7MHE9"/>
<organism evidence="2 3">
    <name type="scientific">Cronobacter sakazakii (strain ATCC BAA-894)</name>
    <name type="common">Enterobacter sakazakii</name>
    <dbReference type="NCBI Taxonomy" id="290339"/>
    <lineage>
        <taxon>Bacteria</taxon>
        <taxon>Pseudomonadati</taxon>
        <taxon>Pseudomonadota</taxon>
        <taxon>Gammaproteobacteria</taxon>
        <taxon>Enterobacterales</taxon>
        <taxon>Enterobacteriaceae</taxon>
        <taxon>Cronobacter</taxon>
    </lineage>
</organism>
<dbReference type="HOGENOM" id="CLU_025996_0_4_6"/>
<dbReference type="PATRIC" id="fig|290339.8.peg.1052"/>
<protein>
    <recommendedName>
        <fullName evidence="1">Glycosyltransferase 2-like domain-containing protein</fullName>
    </recommendedName>
</protein>
<name>A7MHE9_CROS8</name>
<feature type="domain" description="Glycosyltransferase 2-like" evidence="1">
    <location>
        <begin position="6"/>
        <end position="177"/>
    </location>
</feature>
<evidence type="ECO:0000313" key="2">
    <source>
        <dbReference type="EMBL" id="ABU76451.1"/>
    </source>
</evidence>
<dbReference type="EMBL" id="CP000783">
    <property type="protein sequence ID" value="ABU76451.1"/>
    <property type="molecule type" value="Genomic_DNA"/>
</dbReference>
<dbReference type="KEGG" id="esa:ESA_01184"/>
<dbReference type="Gene3D" id="3.90.550.10">
    <property type="entry name" value="Spore Coat Polysaccharide Biosynthesis Protein SpsA, Chain A"/>
    <property type="match status" value="1"/>
</dbReference>
<dbReference type="InterPro" id="IPR001173">
    <property type="entry name" value="Glyco_trans_2-like"/>
</dbReference>
<dbReference type="InterPro" id="IPR029044">
    <property type="entry name" value="Nucleotide-diphossugar_trans"/>
</dbReference>
<keyword evidence="3" id="KW-1185">Reference proteome</keyword>